<evidence type="ECO:0000256" key="5">
    <source>
        <dbReference type="SAM" id="Phobius"/>
    </source>
</evidence>
<keyword evidence="3 5" id="KW-1133">Transmembrane helix</keyword>
<dbReference type="PROSITE" id="PS50262">
    <property type="entry name" value="G_PROTEIN_RECEP_F1_2"/>
    <property type="match status" value="1"/>
</dbReference>
<feature type="transmembrane region" description="Helical" evidence="5">
    <location>
        <begin position="211"/>
        <end position="234"/>
    </location>
</feature>
<accession>A0AAD8BAR3</accession>
<keyword evidence="4 5" id="KW-0472">Membrane</keyword>
<proteinExistence type="predicted"/>
<feature type="transmembrane region" description="Helical" evidence="5">
    <location>
        <begin position="119"/>
        <end position="137"/>
    </location>
</feature>
<reference evidence="7" key="2">
    <citation type="submission" date="2023-04" db="EMBL/GenBank/DDBJ databases">
        <authorList>
            <person name="Bu L."/>
            <person name="Lu L."/>
            <person name="Laidemitt M.R."/>
            <person name="Zhang S.M."/>
            <person name="Mutuku M."/>
            <person name="Mkoji G."/>
            <person name="Steinauer M."/>
            <person name="Loker E.S."/>
        </authorList>
    </citation>
    <scope>NUCLEOTIDE SEQUENCE</scope>
    <source>
        <strain evidence="7">KasaAsao</strain>
        <tissue evidence="7">Whole Snail</tissue>
    </source>
</reference>
<dbReference type="InterPro" id="IPR019430">
    <property type="entry name" value="7TM_GPCR_serpentine_rcpt_Srx"/>
</dbReference>
<evidence type="ECO:0000256" key="4">
    <source>
        <dbReference type="ARBA" id="ARBA00023136"/>
    </source>
</evidence>
<feature type="transmembrane region" description="Helical" evidence="5">
    <location>
        <begin position="39"/>
        <end position="62"/>
    </location>
</feature>
<dbReference type="Pfam" id="PF10328">
    <property type="entry name" value="7TM_GPCR_Srx"/>
    <property type="match status" value="1"/>
</dbReference>
<dbReference type="EMBL" id="JASAOG010000110">
    <property type="protein sequence ID" value="KAK0050782.1"/>
    <property type="molecule type" value="Genomic_DNA"/>
</dbReference>
<dbReference type="GO" id="GO:0016020">
    <property type="term" value="C:membrane"/>
    <property type="evidence" value="ECO:0007669"/>
    <property type="project" value="UniProtKB-SubCell"/>
</dbReference>
<name>A0AAD8BAR3_BIOPF</name>
<dbReference type="PANTHER" id="PTHR46641">
    <property type="entry name" value="FMRFAMIDE RECEPTOR-RELATED"/>
    <property type="match status" value="1"/>
</dbReference>
<dbReference type="Gene3D" id="1.20.1070.10">
    <property type="entry name" value="Rhodopsin 7-helix transmembrane proteins"/>
    <property type="match status" value="1"/>
</dbReference>
<evidence type="ECO:0000256" key="1">
    <source>
        <dbReference type="ARBA" id="ARBA00004370"/>
    </source>
</evidence>
<evidence type="ECO:0000313" key="7">
    <source>
        <dbReference type="EMBL" id="KAK0050782.1"/>
    </source>
</evidence>
<feature type="transmembrane region" description="Helical" evidence="5">
    <location>
        <begin position="158"/>
        <end position="180"/>
    </location>
</feature>
<feature type="domain" description="G-protein coupled receptors family 1 profile" evidence="6">
    <location>
        <begin position="53"/>
        <end position="303"/>
    </location>
</feature>
<keyword evidence="8" id="KW-1185">Reference proteome</keyword>
<dbReference type="AlphaFoldDB" id="A0AAD8BAR3"/>
<feature type="transmembrane region" description="Helical" evidence="5">
    <location>
        <begin position="74"/>
        <end position="99"/>
    </location>
</feature>
<dbReference type="PANTHER" id="PTHR46641:SF2">
    <property type="entry name" value="FMRFAMIDE RECEPTOR"/>
    <property type="match status" value="1"/>
</dbReference>
<evidence type="ECO:0000256" key="3">
    <source>
        <dbReference type="ARBA" id="ARBA00022989"/>
    </source>
</evidence>
<dbReference type="SUPFAM" id="SSF81321">
    <property type="entry name" value="Family A G protein-coupled receptor-like"/>
    <property type="match status" value="1"/>
</dbReference>
<reference evidence="7" key="1">
    <citation type="journal article" date="2023" name="PLoS Negl. Trop. Dis.">
        <title>A genome sequence for Biomphalaria pfeifferi, the major vector snail for the human-infecting parasite Schistosoma mansoni.</title>
        <authorList>
            <person name="Bu L."/>
            <person name="Lu L."/>
            <person name="Laidemitt M.R."/>
            <person name="Zhang S.M."/>
            <person name="Mutuku M."/>
            <person name="Mkoji G."/>
            <person name="Steinauer M."/>
            <person name="Loker E.S."/>
        </authorList>
    </citation>
    <scope>NUCLEOTIDE SEQUENCE</scope>
    <source>
        <strain evidence="7">KasaAsao</strain>
    </source>
</reference>
<feature type="transmembrane region" description="Helical" evidence="5">
    <location>
        <begin position="267"/>
        <end position="300"/>
    </location>
</feature>
<gene>
    <name evidence="7" type="ORF">Bpfe_019703</name>
</gene>
<dbReference type="InterPro" id="IPR017452">
    <property type="entry name" value="GPCR_Rhodpsn_7TM"/>
</dbReference>
<dbReference type="InterPro" id="IPR052954">
    <property type="entry name" value="GPCR-Ligand_Int"/>
</dbReference>
<comment type="caution">
    <text evidence="7">The sequence shown here is derived from an EMBL/GenBank/DDBJ whole genome shotgun (WGS) entry which is preliminary data.</text>
</comment>
<evidence type="ECO:0000256" key="2">
    <source>
        <dbReference type="ARBA" id="ARBA00022692"/>
    </source>
</evidence>
<organism evidence="7 8">
    <name type="scientific">Biomphalaria pfeifferi</name>
    <name type="common">Bloodfluke planorb</name>
    <name type="synonym">Freshwater snail</name>
    <dbReference type="NCBI Taxonomy" id="112525"/>
    <lineage>
        <taxon>Eukaryota</taxon>
        <taxon>Metazoa</taxon>
        <taxon>Spiralia</taxon>
        <taxon>Lophotrochozoa</taxon>
        <taxon>Mollusca</taxon>
        <taxon>Gastropoda</taxon>
        <taxon>Heterobranchia</taxon>
        <taxon>Euthyneura</taxon>
        <taxon>Panpulmonata</taxon>
        <taxon>Hygrophila</taxon>
        <taxon>Lymnaeoidea</taxon>
        <taxon>Planorbidae</taxon>
        <taxon>Biomphalaria</taxon>
    </lineage>
</organism>
<evidence type="ECO:0000313" key="8">
    <source>
        <dbReference type="Proteomes" id="UP001233172"/>
    </source>
</evidence>
<comment type="subcellular location">
    <subcellularLocation>
        <location evidence="1">Membrane</location>
    </subcellularLocation>
</comment>
<sequence>MTVNISSWWPISSAINQLSSPKLSDVSDNIREIFEVVNMSVLTCVISMLGIVSNIINIVVFYKQGMKSTVNISFMALSITDLINVLLMVWVSISSFPALNSSPDIVINPKEVNYLTGGFSHGCLARIIAWITVYMTAERCLCIAMPLKVKRFITPRRTLLVMIAIYLHIVGPMTLEYMYFNLGWIHSPQFYKSVVGLVVSVDNNQLDEVSFILMSVLMMSPFTLVIFLTITLIVQLRKMSRWRTLSISKENQYNRLSLKDRIAIRTVLVIACVLILTFTPGLILCSMCFMVPGFVIYSLWSRL</sequence>
<evidence type="ECO:0000259" key="6">
    <source>
        <dbReference type="PROSITE" id="PS50262"/>
    </source>
</evidence>
<dbReference type="Proteomes" id="UP001233172">
    <property type="component" value="Unassembled WGS sequence"/>
</dbReference>
<protein>
    <submittedName>
        <fullName evidence="7">FMRFamide receptor</fullName>
    </submittedName>
</protein>
<keyword evidence="7" id="KW-0675">Receptor</keyword>
<keyword evidence="2 5" id="KW-0812">Transmembrane</keyword>